<organism evidence="3 4">
    <name type="scientific">Favolaschia claudopus</name>
    <dbReference type="NCBI Taxonomy" id="2862362"/>
    <lineage>
        <taxon>Eukaryota</taxon>
        <taxon>Fungi</taxon>
        <taxon>Dikarya</taxon>
        <taxon>Basidiomycota</taxon>
        <taxon>Agaricomycotina</taxon>
        <taxon>Agaricomycetes</taxon>
        <taxon>Agaricomycetidae</taxon>
        <taxon>Agaricales</taxon>
        <taxon>Marasmiineae</taxon>
        <taxon>Mycenaceae</taxon>
        <taxon>Favolaschia</taxon>
    </lineage>
</organism>
<dbReference type="AlphaFoldDB" id="A0AAW0BF30"/>
<dbReference type="PANTHER" id="PTHR43544:SF32">
    <property type="entry name" value="CHAIN DEHYDROGENASE, PUTATIVE (AFU_ORTHOLOGUE AFUA_5G01530)-RELATED"/>
    <property type="match status" value="1"/>
</dbReference>
<dbReference type="GO" id="GO:0019748">
    <property type="term" value="P:secondary metabolic process"/>
    <property type="evidence" value="ECO:0007669"/>
    <property type="project" value="TreeGrafter"/>
</dbReference>
<dbReference type="InterPro" id="IPR051468">
    <property type="entry name" value="Fungal_SecMetab_SDRs"/>
</dbReference>
<dbReference type="InterPro" id="IPR002347">
    <property type="entry name" value="SDR_fam"/>
</dbReference>
<dbReference type="InterPro" id="IPR036291">
    <property type="entry name" value="NAD(P)-bd_dom_sf"/>
</dbReference>
<reference evidence="3 4" key="1">
    <citation type="journal article" date="2024" name="J Genomics">
        <title>Draft genome sequencing and assembly of Favolaschia claudopus CIRM-BRFM 2984 isolated from oak limbs.</title>
        <authorList>
            <person name="Navarro D."/>
            <person name="Drula E."/>
            <person name="Chaduli D."/>
            <person name="Cazenave R."/>
            <person name="Ahrendt S."/>
            <person name="Wang J."/>
            <person name="Lipzen A."/>
            <person name="Daum C."/>
            <person name="Barry K."/>
            <person name="Grigoriev I.V."/>
            <person name="Favel A."/>
            <person name="Rosso M.N."/>
            <person name="Martin F."/>
        </authorList>
    </citation>
    <scope>NUCLEOTIDE SEQUENCE [LARGE SCALE GENOMIC DNA]</scope>
    <source>
        <strain evidence="3 4">CIRM-BRFM 2984</strain>
    </source>
</reference>
<dbReference type="GO" id="GO:0016491">
    <property type="term" value="F:oxidoreductase activity"/>
    <property type="evidence" value="ECO:0007669"/>
    <property type="project" value="TreeGrafter"/>
</dbReference>
<name>A0AAW0BF30_9AGAR</name>
<gene>
    <name evidence="3" type="ORF">R3P38DRAFT_2530413</name>
</gene>
<evidence type="ECO:0000313" key="3">
    <source>
        <dbReference type="EMBL" id="KAK7024724.1"/>
    </source>
</evidence>
<dbReference type="EMBL" id="JAWWNJ010000034">
    <property type="protein sequence ID" value="KAK7024724.1"/>
    <property type="molecule type" value="Genomic_DNA"/>
</dbReference>
<evidence type="ECO:0000256" key="2">
    <source>
        <dbReference type="ARBA" id="ARBA00022857"/>
    </source>
</evidence>
<sequence length="238" mass="24964">MAVRSILISGANQGLGMHTVHQLAATKDVLIFMGSRILSNAETAIAGFASDIHPSSTVIPVQLDITDPTSISNAVEFIKKYLHEKGRTGLDVLMNNAVSGSPSLPTSFAVNVFGAHDLKQAVRPILNKGGAILNISSQGGSLTLLTHRPPIPVFPAYNTSKSGLNSMTLQWAIEEEGKVSGVRVVSIDPGFNATALTKDTTQSGAGDPRDGCKIMVEAALATEGKSGVFITKDGEVPW</sequence>
<dbReference type="Gene3D" id="3.40.50.720">
    <property type="entry name" value="NAD(P)-binding Rossmann-like Domain"/>
    <property type="match status" value="1"/>
</dbReference>
<dbReference type="PRINTS" id="PR00081">
    <property type="entry name" value="GDHRDH"/>
</dbReference>
<dbReference type="GO" id="GO:0005737">
    <property type="term" value="C:cytoplasm"/>
    <property type="evidence" value="ECO:0007669"/>
    <property type="project" value="TreeGrafter"/>
</dbReference>
<dbReference type="PROSITE" id="PS00061">
    <property type="entry name" value="ADH_SHORT"/>
    <property type="match status" value="1"/>
</dbReference>
<dbReference type="PANTHER" id="PTHR43544">
    <property type="entry name" value="SHORT-CHAIN DEHYDROGENASE/REDUCTASE"/>
    <property type="match status" value="1"/>
</dbReference>
<protein>
    <submittedName>
        <fullName evidence="3">Short-chain dehydrogenase/reductase family protein</fullName>
    </submittedName>
</protein>
<accession>A0AAW0BF30</accession>
<comment type="similarity">
    <text evidence="1">Belongs to the short-chain dehydrogenases/reductases (SDR) family.</text>
</comment>
<dbReference type="Pfam" id="PF00106">
    <property type="entry name" value="adh_short"/>
    <property type="match status" value="1"/>
</dbReference>
<dbReference type="SUPFAM" id="SSF51735">
    <property type="entry name" value="NAD(P)-binding Rossmann-fold domains"/>
    <property type="match status" value="1"/>
</dbReference>
<evidence type="ECO:0000313" key="4">
    <source>
        <dbReference type="Proteomes" id="UP001362999"/>
    </source>
</evidence>
<keyword evidence="2" id="KW-0521">NADP</keyword>
<dbReference type="InterPro" id="IPR020904">
    <property type="entry name" value="Sc_DH/Rdtase_CS"/>
</dbReference>
<evidence type="ECO:0000256" key="1">
    <source>
        <dbReference type="ARBA" id="ARBA00006484"/>
    </source>
</evidence>
<keyword evidence="4" id="KW-1185">Reference proteome</keyword>
<comment type="caution">
    <text evidence="3">The sequence shown here is derived from an EMBL/GenBank/DDBJ whole genome shotgun (WGS) entry which is preliminary data.</text>
</comment>
<proteinExistence type="inferred from homology"/>
<dbReference type="Proteomes" id="UP001362999">
    <property type="component" value="Unassembled WGS sequence"/>
</dbReference>